<dbReference type="InterPro" id="IPR000525">
    <property type="entry name" value="Initiator_Rep_WH1"/>
</dbReference>
<dbReference type="SUPFAM" id="SSF46785">
    <property type="entry name" value="Winged helix' DNA-binding domain"/>
    <property type="match status" value="1"/>
</dbReference>
<evidence type="ECO:0000256" key="1">
    <source>
        <dbReference type="ARBA" id="ARBA00038283"/>
    </source>
</evidence>
<evidence type="ECO:0000259" key="2">
    <source>
        <dbReference type="Pfam" id="PF01051"/>
    </source>
</evidence>
<gene>
    <name evidence="3" type="ORF">QE258_25330</name>
</gene>
<dbReference type="EMBL" id="CP123529">
    <property type="protein sequence ID" value="WGM08695.1"/>
    <property type="molecule type" value="Genomic_DNA"/>
</dbReference>
<sequence length="199" mass="23185">MSNTEPWQDENKKLIVQSNDLITARYDLDIDGFRALTLFLSKVNQRLENPGWVSFTAHEFQATFDINKKNVWRSMKNAVVSLSKSQITFHVINGKKESFTVLNWLSGYKYQKIEGTGTGLKLRLNPDLDPFLFNIKHNFSWCFLNAITSVKTVMSFRIYMYILSHKNHPNCKRDGFFEVDISLKDFRKLFPEASSWLGN</sequence>
<dbReference type="InterPro" id="IPR036390">
    <property type="entry name" value="WH_DNA-bd_sf"/>
</dbReference>
<protein>
    <submittedName>
        <fullName evidence="3">Replication initiation protein</fullName>
    </submittedName>
</protein>
<dbReference type="InterPro" id="IPR036388">
    <property type="entry name" value="WH-like_DNA-bd_sf"/>
</dbReference>
<evidence type="ECO:0000313" key="3">
    <source>
        <dbReference type="EMBL" id="WGM08695.1"/>
    </source>
</evidence>
<dbReference type="Gene3D" id="1.10.10.10">
    <property type="entry name" value="Winged helix-like DNA-binding domain superfamily/Winged helix DNA-binding domain"/>
    <property type="match status" value="1"/>
</dbReference>
<name>A0ABY8NWD3_9GAMM</name>
<keyword evidence="4" id="KW-1185">Reference proteome</keyword>
<proteinExistence type="inferred from homology"/>
<dbReference type="RefSeq" id="WP_280632539.1">
    <property type="nucleotide sequence ID" value="NZ_CP123529.1"/>
</dbReference>
<dbReference type="Proteomes" id="UP001177592">
    <property type="component" value="Plasmid paNv_CAN6"/>
</dbReference>
<organism evidence="3 4">
    <name type="scientific">Arsenophonus nasoniae</name>
    <name type="common">son-killer infecting Nasonia vitripennis</name>
    <dbReference type="NCBI Taxonomy" id="638"/>
    <lineage>
        <taxon>Bacteria</taxon>
        <taxon>Pseudomonadati</taxon>
        <taxon>Pseudomonadota</taxon>
        <taxon>Gammaproteobacteria</taxon>
        <taxon>Enterobacterales</taxon>
        <taxon>Morganellaceae</taxon>
        <taxon>Arsenophonus</taxon>
    </lineage>
</organism>
<geneLocation type="plasmid" evidence="3 4">
    <name>paNv_CAN6</name>
</geneLocation>
<reference evidence="3" key="1">
    <citation type="submission" date="2023-04" db="EMBL/GenBank/DDBJ databases">
        <title>Genome dynamics across the evolutionary transition to endosymbiosis.</title>
        <authorList>
            <person name="Siozios S."/>
            <person name="Nadal-Jimenez P."/>
            <person name="Azagi T."/>
            <person name="Sprong H."/>
            <person name="Frost C.L."/>
            <person name="Parratt S.R."/>
            <person name="Taylor G."/>
            <person name="Brettell L."/>
            <person name="Lew K.C."/>
            <person name="Croft L."/>
            <person name="King K.C."/>
            <person name="Brockhurst M.A."/>
            <person name="Hypsa V."/>
            <person name="Novakova E."/>
            <person name="Darby A.C."/>
            <person name="Hurst G.D.D."/>
        </authorList>
    </citation>
    <scope>NUCLEOTIDE SEQUENCE</scope>
    <source>
        <strain evidence="3">ANv_CAN</strain>
        <plasmid evidence="3">paNv_CAN6</plasmid>
    </source>
</reference>
<accession>A0ABY8NWD3</accession>
<keyword evidence="3" id="KW-0614">Plasmid</keyword>
<feature type="domain" description="Initiator Rep protein WH1" evidence="2">
    <location>
        <begin position="15"/>
        <end position="162"/>
    </location>
</feature>
<comment type="similarity">
    <text evidence="1">Belongs to the initiator RepB protein family.</text>
</comment>
<evidence type="ECO:0000313" key="4">
    <source>
        <dbReference type="Proteomes" id="UP001177592"/>
    </source>
</evidence>
<dbReference type="Pfam" id="PF01051">
    <property type="entry name" value="Rep3_N"/>
    <property type="match status" value="1"/>
</dbReference>